<dbReference type="Pfam" id="PF01590">
    <property type="entry name" value="GAF"/>
    <property type="match status" value="1"/>
</dbReference>
<accession>A0A1Z4N9T9</accession>
<dbReference type="KEGG" id="ttq:NIES37_65110"/>
<protein>
    <submittedName>
        <fullName evidence="2">Putative PAS/PAC sensor protein</fullName>
    </submittedName>
</protein>
<dbReference type="InterPro" id="IPR003018">
    <property type="entry name" value="GAF"/>
</dbReference>
<name>A0A1Z4N9T9_9CYAN</name>
<evidence type="ECO:0000313" key="2">
    <source>
        <dbReference type="EMBL" id="BAZ02498.1"/>
    </source>
</evidence>
<evidence type="ECO:0000313" key="3">
    <source>
        <dbReference type="Proteomes" id="UP000218785"/>
    </source>
</evidence>
<reference evidence="2 3" key="1">
    <citation type="submission" date="2017-06" db="EMBL/GenBank/DDBJ databases">
        <title>Genome sequencing of cyanobaciteial culture collection at National Institute for Environmental Studies (NIES).</title>
        <authorList>
            <person name="Hirose Y."/>
            <person name="Shimura Y."/>
            <person name="Fujisawa T."/>
            <person name="Nakamura Y."/>
            <person name="Kawachi M."/>
        </authorList>
    </citation>
    <scope>NUCLEOTIDE SEQUENCE [LARGE SCALE GENOMIC DNA]</scope>
    <source>
        <strain evidence="2 3">NIES-37</strain>
    </source>
</reference>
<gene>
    <name evidence="2" type="ORF">NIES37_65110</name>
</gene>
<dbReference type="Gene3D" id="3.30.450.40">
    <property type="match status" value="1"/>
</dbReference>
<keyword evidence="3" id="KW-1185">Reference proteome</keyword>
<proteinExistence type="predicted"/>
<feature type="domain" description="GAF" evidence="1">
    <location>
        <begin position="2"/>
        <end position="69"/>
    </location>
</feature>
<dbReference type="Proteomes" id="UP000218785">
    <property type="component" value="Chromosome"/>
</dbReference>
<organism evidence="2 3">
    <name type="scientific">Tolypothrix tenuis PCC 7101</name>
    <dbReference type="NCBI Taxonomy" id="231146"/>
    <lineage>
        <taxon>Bacteria</taxon>
        <taxon>Bacillati</taxon>
        <taxon>Cyanobacteriota</taxon>
        <taxon>Cyanophyceae</taxon>
        <taxon>Nostocales</taxon>
        <taxon>Tolypothrichaceae</taxon>
        <taxon>Tolypothrix</taxon>
    </lineage>
</organism>
<dbReference type="SUPFAM" id="SSF55781">
    <property type="entry name" value="GAF domain-like"/>
    <property type="match status" value="1"/>
</dbReference>
<dbReference type="EMBL" id="AP018248">
    <property type="protein sequence ID" value="BAZ02498.1"/>
    <property type="molecule type" value="Genomic_DNA"/>
</dbReference>
<dbReference type="InterPro" id="IPR029016">
    <property type="entry name" value="GAF-like_dom_sf"/>
</dbReference>
<dbReference type="AlphaFoldDB" id="A0A1Z4N9T9"/>
<evidence type="ECO:0000259" key="1">
    <source>
        <dbReference type="Pfam" id="PF01590"/>
    </source>
</evidence>
<sequence>MIIEDIETDANFAPGRAIAKAAGYRAVQSTPLTSRTGNLVGVLSTHFCEPRRFLPWEMKLLDMHARHAGDVIELFQAEKVG</sequence>